<dbReference type="Pfam" id="PF14310">
    <property type="entry name" value="Fn3-like"/>
    <property type="match status" value="1"/>
</dbReference>
<dbReference type="PANTHER" id="PTHR42715">
    <property type="entry name" value="BETA-GLUCOSIDASE"/>
    <property type="match status" value="1"/>
</dbReference>
<dbReference type="Gene3D" id="3.20.20.300">
    <property type="entry name" value="Glycoside hydrolase, family 3, N-terminal domain"/>
    <property type="match status" value="1"/>
</dbReference>
<evidence type="ECO:0000313" key="13">
    <source>
        <dbReference type="Proteomes" id="UP000327013"/>
    </source>
</evidence>
<comment type="caution">
    <text evidence="12">The sequence shown here is derived from an EMBL/GenBank/DDBJ whole genome shotgun (WGS) entry which is preliminary data.</text>
</comment>
<dbReference type="EC" id="3.2.1.21" evidence="4"/>
<dbReference type="InterPro" id="IPR050288">
    <property type="entry name" value="Cellulose_deg_GH3"/>
</dbReference>
<keyword evidence="13" id="KW-1185">Reference proteome</keyword>
<gene>
    <name evidence="12" type="ORF">FH972_023988</name>
</gene>
<keyword evidence="7" id="KW-0119">Carbohydrate metabolism</keyword>
<evidence type="ECO:0000256" key="4">
    <source>
        <dbReference type="ARBA" id="ARBA00012744"/>
    </source>
</evidence>
<dbReference type="FunFam" id="3.20.20.300:FF:000002">
    <property type="entry name" value="Probable beta-glucosidase"/>
    <property type="match status" value="1"/>
</dbReference>
<dbReference type="Gene3D" id="2.60.40.10">
    <property type="entry name" value="Immunoglobulins"/>
    <property type="match status" value="1"/>
</dbReference>
<dbReference type="InterPro" id="IPR017853">
    <property type="entry name" value="GH"/>
</dbReference>
<comment type="catalytic activity">
    <reaction evidence="1">
        <text>Hydrolysis of terminal, non-reducing beta-D-glucosyl residues with release of beta-D-glucose.</text>
        <dbReference type="EC" id="3.2.1.21"/>
    </reaction>
</comment>
<dbReference type="PROSITE" id="PS00775">
    <property type="entry name" value="GLYCOSYL_HYDROL_F3"/>
    <property type="match status" value="1"/>
</dbReference>
<dbReference type="AlphaFoldDB" id="A0A5N6KX38"/>
<accession>A0A5N6KX38</accession>
<evidence type="ECO:0000256" key="10">
    <source>
        <dbReference type="RuleBase" id="RU361161"/>
    </source>
</evidence>
<dbReference type="Pfam" id="PF01915">
    <property type="entry name" value="Glyco_hydro_3_C"/>
    <property type="match status" value="1"/>
</dbReference>
<keyword evidence="6 10" id="KW-0378">Hydrolase</keyword>
<dbReference type="Gene3D" id="3.40.50.1700">
    <property type="entry name" value="Glycoside hydrolase family 3 C-terminal domain"/>
    <property type="match status" value="1"/>
</dbReference>
<dbReference type="InterPro" id="IPR026891">
    <property type="entry name" value="Fn3-like"/>
</dbReference>
<evidence type="ECO:0000256" key="5">
    <source>
        <dbReference type="ARBA" id="ARBA00022729"/>
    </source>
</evidence>
<organism evidence="12 13">
    <name type="scientific">Carpinus fangiana</name>
    <dbReference type="NCBI Taxonomy" id="176857"/>
    <lineage>
        <taxon>Eukaryota</taxon>
        <taxon>Viridiplantae</taxon>
        <taxon>Streptophyta</taxon>
        <taxon>Embryophyta</taxon>
        <taxon>Tracheophyta</taxon>
        <taxon>Spermatophyta</taxon>
        <taxon>Magnoliopsida</taxon>
        <taxon>eudicotyledons</taxon>
        <taxon>Gunneridae</taxon>
        <taxon>Pentapetalae</taxon>
        <taxon>rosids</taxon>
        <taxon>fabids</taxon>
        <taxon>Fagales</taxon>
        <taxon>Betulaceae</taxon>
        <taxon>Carpinus</taxon>
    </lineage>
</organism>
<dbReference type="SUPFAM" id="SSF51445">
    <property type="entry name" value="(Trans)glycosidases"/>
    <property type="match status" value="1"/>
</dbReference>
<protein>
    <recommendedName>
        <fullName evidence="4">beta-glucosidase</fullName>
        <ecNumber evidence="4">3.2.1.21</ecNumber>
    </recommendedName>
</protein>
<evidence type="ECO:0000256" key="2">
    <source>
        <dbReference type="ARBA" id="ARBA00004987"/>
    </source>
</evidence>
<dbReference type="Proteomes" id="UP000327013">
    <property type="component" value="Unassembled WGS sequence"/>
</dbReference>
<evidence type="ECO:0000256" key="3">
    <source>
        <dbReference type="ARBA" id="ARBA00005336"/>
    </source>
</evidence>
<comment type="pathway">
    <text evidence="2">Glycan metabolism; cellulose degradation.</text>
</comment>
<dbReference type="EMBL" id="VIBQ01000016">
    <property type="protein sequence ID" value="KAB8356405.1"/>
    <property type="molecule type" value="Genomic_DNA"/>
</dbReference>
<dbReference type="PRINTS" id="PR00133">
    <property type="entry name" value="GLHYDRLASE3"/>
</dbReference>
<proteinExistence type="inferred from homology"/>
<evidence type="ECO:0000313" key="12">
    <source>
        <dbReference type="EMBL" id="KAB8356405.1"/>
    </source>
</evidence>
<dbReference type="PANTHER" id="PTHR42715:SF29">
    <property type="entry name" value="BETA-GLUCOSIDASE A-RELATED"/>
    <property type="match status" value="1"/>
</dbReference>
<keyword evidence="5" id="KW-0732">Signal</keyword>
<dbReference type="InterPro" id="IPR001764">
    <property type="entry name" value="Glyco_hydro_3_N"/>
</dbReference>
<dbReference type="GO" id="GO:0009251">
    <property type="term" value="P:glucan catabolic process"/>
    <property type="evidence" value="ECO:0007669"/>
    <property type="project" value="TreeGrafter"/>
</dbReference>
<keyword evidence="8 10" id="KW-0326">Glycosidase</keyword>
<name>A0A5N6KX38_9ROSI</name>
<evidence type="ECO:0000256" key="8">
    <source>
        <dbReference type="ARBA" id="ARBA00023295"/>
    </source>
</evidence>
<keyword evidence="9" id="KW-0624">Polysaccharide degradation</keyword>
<dbReference type="InterPro" id="IPR036881">
    <property type="entry name" value="Glyco_hydro_3_C_sf"/>
</dbReference>
<evidence type="ECO:0000256" key="9">
    <source>
        <dbReference type="ARBA" id="ARBA00023326"/>
    </source>
</evidence>
<dbReference type="SUPFAM" id="SSF52279">
    <property type="entry name" value="Beta-D-glucan exohydrolase, C-terminal domain"/>
    <property type="match status" value="1"/>
</dbReference>
<evidence type="ECO:0000256" key="6">
    <source>
        <dbReference type="ARBA" id="ARBA00022801"/>
    </source>
</evidence>
<evidence type="ECO:0000259" key="11">
    <source>
        <dbReference type="SMART" id="SM01217"/>
    </source>
</evidence>
<dbReference type="FunFam" id="3.40.50.1700:FF:000003">
    <property type="entry name" value="Probable beta-glucosidase"/>
    <property type="match status" value="1"/>
</dbReference>
<sequence>MDGSGDWADAHRRAQDFVRQLTLAEKVNLTTGVGWQGERCVGQTGAIPRLGMRSLCMQDSPVGVRFGDFASVFPAGGTIAASWDRELIYRRANDMGSEHRDKGVDVQLGPVVGPIGRSPAGGRNWEGFSPDPYLSGVAVAESVKGIQDAGVMACTKHFIGNEQEHFRQVGEANGYGYNITNTLSSNIDDRTMHELYLWPFADAVRAGTASIMCAYTNTNNSQSCQNSYLLNHLLKGELGFQGFVMSDWQAQHSGVAGALAGLEMAMPGDTLFNTGVAYYGTNLTIAVLNETVPEWRIDDMATRIMAGWFYVGRDQHERPINFDSWTTDTYGNANFYAKEGYGLINEHVDVRGNHGADIREMAAKSTVLLKNVRNTLPLPAKEKFTGVFGEDAGPNGWGPNGCPDRGCDNGTLGMAWGSGSANFPYLVTPLTAIENEVSKVGGIVQGVIDNWATDQITSLASQASLALVFVNSDSGEGYINVDGNEGDRQNLTLWQNGETLVKNVSALCNNTVVVIHSTGPVLLDSFYDNDNITAIVWAGVPGQESGNSIADILYGRVNPGGKLPFTLGRTRRDYGSDLLYKPNNGKDAPQDNFEDGVYIDYRGFDKRNVTPIYEFGYGLSYTTFEYSNIRIVNRNAKPYAPNTGNTAAAPVLGQSGQVGDYVWDNSSNRVYNYIYPWLNTTDLAASSGDPYYGANVSLPANAQDGSPQPVQAAGGAPGGNPLLYETLYTVYATIKNTGSVGGDEVAQLYVCLGGPDDPLRVLRGFDRLSIEPGQSTTVGFDLTYRDLANWDVVKQDWTISSYAKTVYVGASSRNLPLTVPVPQQKAARSEL</sequence>
<evidence type="ECO:0000256" key="1">
    <source>
        <dbReference type="ARBA" id="ARBA00000448"/>
    </source>
</evidence>
<evidence type="ECO:0000256" key="7">
    <source>
        <dbReference type="ARBA" id="ARBA00023277"/>
    </source>
</evidence>
<reference evidence="12 13" key="1">
    <citation type="submission" date="2019-06" db="EMBL/GenBank/DDBJ databases">
        <title>A chromosomal-level reference genome of Carpinus fangiana (Coryloideae, Betulaceae).</title>
        <authorList>
            <person name="Yang X."/>
            <person name="Wang Z."/>
            <person name="Zhang L."/>
            <person name="Hao G."/>
            <person name="Liu J."/>
            <person name="Yang Y."/>
        </authorList>
    </citation>
    <scope>NUCLEOTIDE SEQUENCE [LARGE SCALE GENOMIC DNA]</scope>
    <source>
        <strain evidence="12">Cfa_2016G</strain>
        <tissue evidence="12">Leaf</tissue>
    </source>
</reference>
<dbReference type="InterPro" id="IPR013783">
    <property type="entry name" value="Ig-like_fold"/>
</dbReference>
<feature type="domain" description="Fibronectin type III-like" evidence="11">
    <location>
        <begin position="744"/>
        <end position="812"/>
    </location>
</feature>
<dbReference type="InterPro" id="IPR019800">
    <property type="entry name" value="Glyco_hydro_3_AS"/>
</dbReference>
<dbReference type="Pfam" id="PF00933">
    <property type="entry name" value="Glyco_hydro_3"/>
    <property type="match status" value="1"/>
</dbReference>
<comment type="similarity">
    <text evidence="3 10">Belongs to the glycosyl hydrolase 3 family.</text>
</comment>
<dbReference type="InterPro" id="IPR002772">
    <property type="entry name" value="Glyco_hydro_3_C"/>
</dbReference>
<dbReference type="InterPro" id="IPR036962">
    <property type="entry name" value="Glyco_hydro_3_N_sf"/>
</dbReference>
<dbReference type="SMART" id="SM01217">
    <property type="entry name" value="Fn3_like"/>
    <property type="match status" value="1"/>
</dbReference>
<dbReference type="OrthoDB" id="509197at2759"/>
<dbReference type="GO" id="GO:0008422">
    <property type="term" value="F:beta-glucosidase activity"/>
    <property type="evidence" value="ECO:0007669"/>
    <property type="project" value="UniProtKB-EC"/>
</dbReference>